<dbReference type="InterPro" id="IPR000223">
    <property type="entry name" value="Pept_S26A_signal_pept_1"/>
</dbReference>
<comment type="catalytic activity">
    <reaction evidence="4">
        <text>Cleavage of hydrophobic, N-terminal signal or leader sequences from secreted and periplasmic proteins.</text>
        <dbReference type="EC" id="3.4.21.89"/>
    </reaction>
</comment>
<reference evidence="6" key="2">
    <citation type="submission" date="2021-04" db="EMBL/GenBank/DDBJ databases">
        <authorList>
            <person name="Gilroy R."/>
        </authorList>
    </citation>
    <scope>NUCLEOTIDE SEQUENCE</scope>
    <source>
        <strain evidence="6">Gambia11-129</strain>
    </source>
</reference>
<keyword evidence="4 6" id="KW-0378">Hydrolase</keyword>
<dbReference type="Pfam" id="PF10502">
    <property type="entry name" value="Peptidase_S26"/>
    <property type="match status" value="1"/>
</dbReference>
<dbReference type="EMBL" id="DXHU01000005">
    <property type="protein sequence ID" value="HIV98372.1"/>
    <property type="molecule type" value="Genomic_DNA"/>
</dbReference>
<sequence length="330" mass="38213">MDRFLTAIERKAEGYLTRRKQKKLYYKEKRKGIFWEIYSWLDALVFAVFWVIIINQYLFQFFLIPSPSMVSTLNVGDRVAVIKNAYGYELYPAGKKVLTLNRRVERDDIITFYNPEYDSKGPVFDLMSQIIFMGTLSLVNIDKNPDGTVAERLYVKRAVGFPYDEIKFIEGDVYIKPSGFSSFISEDEFRRENNLEDGIKRSVDKNLYPALDAYSALLAYDELGLLNYAPQYLLTRYSALESIGYVFDQYQGESSKARMAYLLSPHDSGKRSAYSSYERGIYVPEDHVLPLGDNRDNSRDGRYFGPVSESSINGKVVFRFWPLSSISRIR</sequence>
<keyword evidence="4" id="KW-0812">Transmembrane</keyword>
<dbReference type="Proteomes" id="UP000823936">
    <property type="component" value="Unassembled WGS sequence"/>
</dbReference>
<comment type="caution">
    <text evidence="6">The sequence shown here is derived from an EMBL/GenBank/DDBJ whole genome shotgun (WGS) entry which is preliminary data.</text>
</comment>
<organism evidence="6 7">
    <name type="scientific">Candidatus Ornithospirochaeta avicola</name>
    <dbReference type="NCBI Taxonomy" id="2840896"/>
    <lineage>
        <taxon>Bacteria</taxon>
        <taxon>Pseudomonadati</taxon>
        <taxon>Spirochaetota</taxon>
        <taxon>Spirochaetia</taxon>
        <taxon>Spirochaetales</taxon>
        <taxon>Spirochaetaceae</taxon>
        <taxon>Spirochaetaceae incertae sedis</taxon>
        <taxon>Candidatus Ornithospirochaeta</taxon>
    </lineage>
</organism>
<dbReference type="InterPro" id="IPR019533">
    <property type="entry name" value="Peptidase_S26"/>
</dbReference>
<comment type="similarity">
    <text evidence="1 4">Belongs to the peptidase S26 family.</text>
</comment>
<dbReference type="GO" id="GO:0009003">
    <property type="term" value="F:signal peptidase activity"/>
    <property type="evidence" value="ECO:0007669"/>
    <property type="project" value="UniProtKB-EC"/>
</dbReference>
<dbReference type="GO" id="GO:0006465">
    <property type="term" value="P:signal peptide processing"/>
    <property type="evidence" value="ECO:0007669"/>
    <property type="project" value="InterPro"/>
</dbReference>
<dbReference type="AlphaFoldDB" id="A0A9D1PS76"/>
<gene>
    <name evidence="6" type="primary">lepB</name>
    <name evidence="6" type="ORF">IAB12_01155</name>
</gene>
<dbReference type="GO" id="GO:0004252">
    <property type="term" value="F:serine-type endopeptidase activity"/>
    <property type="evidence" value="ECO:0007669"/>
    <property type="project" value="InterPro"/>
</dbReference>
<evidence type="ECO:0000313" key="6">
    <source>
        <dbReference type="EMBL" id="HIV98372.1"/>
    </source>
</evidence>
<dbReference type="GO" id="GO:0016020">
    <property type="term" value="C:membrane"/>
    <property type="evidence" value="ECO:0007669"/>
    <property type="project" value="UniProtKB-SubCell"/>
</dbReference>
<dbReference type="NCBIfam" id="TIGR02227">
    <property type="entry name" value="sigpep_I_bact"/>
    <property type="match status" value="2"/>
</dbReference>
<dbReference type="Gene3D" id="2.10.109.10">
    <property type="entry name" value="Umud Fragment, subunit A"/>
    <property type="match status" value="1"/>
</dbReference>
<evidence type="ECO:0000256" key="3">
    <source>
        <dbReference type="PIRSR" id="PIRSR600223-1"/>
    </source>
</evidence>
<keyword evidence="4" id="KW-0472">Membrane</keyword>
<name>A0A9D1PS76_9SPIO</name>
<feature type="domain" description="Peptidase S26" evidence="5">
    <location>
        <begin position="39"/>
        <end position="321"/>
    </location>
</feature>
<dbReference type="SUPFAM" id="SSF51306">
    <property type="entry name" value="LexA/Signal peptidase"/>
    <property type="match status" value="1"/>
</dbReference>
<dbReference type="CDD" id="cd06530">
    <property type="entry name" value="S26_SPase_I"/>
    <property type="match status" value="2"/>
</dbReference>
<evidence type="ECO:0000256" key="2">
    <source>
        <dbReference type="ARBA" id="ARBA00019232"/>
    </source>
</evidence>
<keyword evidence="4" id="KW-1133">Transmembrane helix</keyword>
<dbReference type="EC" id="3.4.21.89" evidence="4"/>
<proteinExistence type="inferred from homology"/>
<evidence type="ECO:0000313" key="7">
    <source>
        <dbReference type="Proteomes" id="UP000823936"/>
    </source>
</evidence>
<feature type="active site" evidence="3">
    <location>
        <position position="68"/>
    </location>
</feature>
<accession>A0A9D1PS76</accession>
<dbReference type="InterPro" id="IPR036286">
    <property type="entry name" value="LexA/Signal_pep-like_sf"/>
</dbReference>
<feature type="transmembrane region" description="Helical" evidence="4">
    <location>
        <begin position="37"/>
        <end position="59"/>
    </location>
</feature>
<dbReference type="PANTHER" id="PTHR43390">
    <property type="entry name" value="SIGNAL PEPTIDASE I"/>
    <property type="match status" value="1"/>
</dbReference>
<reference evidence="6" key="1">
    <citation type="journal article" date="2021" name="PeerJ">
        <title>Extensive microbial diversity within the chicken gut microbiome revealed by metagenomics and culture.</title>
        <authorList>
            <person name="Gilroy R."/>
            <person name="Ravi A."/>
            <person name="Getino M."/>
            <person name="Pursley I."/>
            <person name="Horton D.L."/>
            <person name="Alikhan N.F."/>
            <person name="Baker D."/>
            <person name="Gharbi K."/>
            <person name="Hall N."/>
            <person name="Watson M."/>
            <person name="Adriaenssens E.M."/>
            <person name="Foster-Nyarko E."/>
            <person name="Jarju S."/>
            <person name="Secka A."/>
            <person name="Antonio M."/>
            <person name="Oren A."/>
            <person name="Chaudhuri R.R."/>
            <person name="La Ragione R."/>
            <person name="Hildebrand F."/>
            <person name="Pallen M.J."/>
        </authorList>
    </citation>
    <scope>NUCLEOTIDE SEQUENCE</scope>
    <source>
        <strain evidence="6">Gambia11-129</strain>
    </source>
</reference>
<dbReference type="PANTHER" id="PTHR43390:SF1">
    <property type="entry name" value="CHLOROPLAST PROCESSING PEPTIDASE"/>
    <property type="match status" value="1"/>
</dbReference>
<feature type="active site" evidence="3">
    <location>
        <position position="156"/>
    </location>
</feature>
<evidence type="ECO:0000259" key="5">
    <source>
        <dbReference type="Pfam" id="PF10502"/>
    </source>
</evidence>
<evidence type="ECO:0000256" key="4">
    <source>
        <dbReference type="RuleBase" id="RU362042"/>
    </source>
</evidence>
<evidence type="ECO:0000256" key="1">
    <source>
        <dbReference type="ARBA" id="ARBA00009370"/>
    </source>
</evidence>
<protein>
    <recommendedName>
        <fullName evidence="2 4">Signal peptidase I</fullName>
        <ecNumber evidence="4">3.4.21.89</ecNumber>
    </recommendedName>
</protein>
<comment type="subcellular location">
    <subcellularLocation>
        <location evidence="4">Membrane</location>
        <topology evidence="4">Single-pass type II membrane protein</topology>
    </subcellularLocation>
</comment>
<dbReference type="PRINTS" id="PR00727">
    <property type="entry name" value="LEADERPTASE"/>
</dbReference>
<keyword evidence="4" id="KW-0645">Protease</keyword>